<evidence type="ECO:0000256" key="1">
    <source>
        <dbReference type="SAM" id="SignalP"/>
    </source>
</evidence>
<geneLocation type="plasmid" evidence="2">
    <name>pM7012</name>
</geneLocation>
<reference evidence="2" key="1">
    <citation type="journal article" date="2014" name="Microbiology">
        <title>A 2,4-dichlorophenoxyacetic acid degradation plasmid pM7012 discloses distribution of an unclassified megaplasmid group across bacterial species.</title>
        <authorList>
            <person name="Sakai Y."/>
            <person name="Ogawa N."/>
            <person name="Shimomura Y."/>
            <person name="Fujii T."/>
        </authorList>
    </citation>
    <scope>NUCLEOTIDE SEQUENCE</scope>
    <source>
        <strain evidence="2">M701</strain>
    </source>
</reference>
<reference evidence="2" key="2">
    <citation type="submission" date="2024-06" db="EMBL/GenBank/DDBJ databases">
        <authorList>
            <person name="Sakai Y."/>
            <person name="Fujii T."/>
        </authorList>
    </citation>
    <scope>NUCLEOTIDE SEQUENCE</scope>
    <source>
        <strain evidence="2">M701</strain>
        <plasmid evidence="2">pM7012</plasmid>
    </source>
</reference>
<evidence type="ECO:0000313" key="2">
    <source>
        <dbReference type="EMBL" id="BAO19278.1"/>
    </source>
</evidence>
<organism evidence="2">
    <name type="scientific">Burkholderia sp. M701</name>
    <dbReference type="NCBI Taxonomy" id="326454"/>
    <lineage>
        <taxon>Bacteria</taxon>
        <taxon>Pseudomonadati</taxon>
        <taxon>Pseudomonadota</taxon>
        <taxon>Betaproteobacteria</taxon>
        <taxon>Burkholderiales</taxon>
        <taxon>Burkholderiaceae</taxon>
        <taxon>Burkholderia</taxon>
    </lineage>
</organism>
<feature type="signal peptide" evidence="1">
    <location>
        <begin position="1"/>
        <end position="20"/>
    </location>
</feature>
<dbReference type="PROSITE" id="PS51257">
    <property type="entry name" value="PROKAR_LIPOPROTEIN"/>
    <property type="match status" value="1"/>
</dbReference>
<keyword evidence="2" id="KW-0614">Plasmid</keyword>
<dbReference type="AlphaFoldDB" id="V5YPN3"/>
<name>V5YPN3_9BURK</name>
<dbReference type="EMBL" id="AB853026">
    <property type="protein sequence ID" value="BAO19278.1"/>
    <property type="molecule type" value="Genomic_DNA"/>
</dbReference>
<keyword evidence="1" id="KW-0732">Signal</keyword>
<protein>
    <submittedName>
        <fullName evidence="2">Uncharacterized protein</fullName>
    </submittedName>
</protein>
<accession>V5YPN3</accession>
<feature type="chain" id="PRO_5004743119" evidence="1">
    <location>
        <begin position="21"/>
        <end position="342"/>
    </location>
</feature>
<sequence length="342" mass="35695">MRLLLSLAFATALACGNAVAQVSYNALGQEVGQQNLQTLHDNVNSTNAQNDTTDYTTDQPLGSNFGGPSLFNLGAAKITTCAATPDGSDKKANQECDAVNFLAKNPLQPYAISPSDPVIAGATATMAGAGGTVLANGCVEKTTTTPASYTTEVCNQYYVADSESCTEGEVVDVTAQSQFACDVTNEYQYTQSCTDDVTCSPHGATCQPFTAACAPGASACCTFQLTCSSQTTGTLTYNDCCPGSNPQGFSTQVWAVNDISQFYNQGVQYDRNYAGSRIVCDPNTLACAITFYNYACADPSELVPMPGGGPNPYVVPDAFNFPGSPATCSDTGGCSYLDSEIR</sequence>
<proteinExistence type="predicted"/>